<feature type="binding site" evidence="15">
    <location>
        <position position="446"/>
    </location>
    <ligand>
        <name>Mg(2+)</name>
        <dbReference type="ChEBI" id="CHEBI:18420"/>
    </ligand>
</feature>
<reference evidence="19" key="2">
    <citation type="submission" date="2023-01" db="EMBL/GenBank/DDBJ databases">
        <authorList>
            <person name="Sun Q."/>
            <person name="Evtushenko L."/>
        </authorList>
    </citation>
    <scope>NUCLEOTIDE SEQUENCE</scope>
    <source>
        <strain evidence="19">VKM B-1513</strain>
    </source>
</reference>
<dbReference type="InterPro" id="IPR050165">
    <property type="entry name" value="DHAD_IlvD/Edd"/>
</dbReference>
<keyword evidence="5 15" id="KW-0479">Metal-binding</keyword>
<dbReference type="Pfam" id="PF00920">
    <property type="entry name" value="ILVD_EDD_N"/>
    <property type="match status" value="1"/>
</dbReference>
<feature type="modified residue" description="N6-carboxylysine" evidence="15">
    <location>
        <position position="127"/>
    </location>
</feature>
<feature type="active site" description="Proton acceptor" evidence="15">
    <location>
        <position position="472"/>
    </location>
</feature>
<feature type="binding site" evidence="15">
    <location>
        <position position="126"/>
    </location>
    <ligand>
        <name>Mg(2+)</name>
        <dbReference type="ChEBI" id="CHEBI:18420"/>
    </ligand>
</feature>
<dbReference type="InterPro" id="IPR004404">
    <property type="entry name" value="DihydroxyA_deHydtase"/>
</dbReference>
<feature type="binding site" evidence="15">
    <location>
        <position position="52"/>
    </location>
    <ligand>
        <name>[2Fe-2S] cluster</name>
        <dbReference type="ChEBI" id="CHEBI:190135"/>
    </ligand>
</feature>
<dbReference type="PANTHER" id="PTHR21000">
    <property type="entry name" value="DIHYDROXY-ACID DEHYDRATASE DAD"/>
    <property type="match status" value="1"/>
</dbReference>
<feature type="region of interest" description="Disordered" evidence="16">
    <location>
        <begin position="553"/>
        <end position="577"/>
    </location>
</feature>
<protein>
    <recommendedName>
        <fullName evidence="14 15">Dihydroxy-acid dehydratase</fullName>
        <shortName evidence="15">DAD</shortName>
        <ecNumber evidence="14 15">4.2.1.9</ecNumber>
    </recommendedName>
</protein>
<evidence type="ECO:0000256" key="12">
    <source>
        <dbReference type="ARBA" id="ARBA00029436"/>
    </source>
</evidence>
<dbReference type="Gene3D" id="3.50.30.80">
    <property type="entry name" value="IlvD/EDD C-terminal domain-like"/>
    <property type="match status" value="1"/>
</dbReference>
<dbReference type="GO" id="GO:0009099">
    <property type="term" value="P:L-valine biosynthetic process"/>
    <property type="evidence" value="ECO:0007669"/>
    <property type="project" value="UniProtKB-UniRule"/>
</dbReference>
<feature type="compositionally biased region" description="Polar residues" evidence="16">
    <location>
        <begin position="563"/>
        <end position="577"/>
    </location>
</feature>
<dbReference type="NCBIfam" id="NF002068">
    <property type="entry name" value="PRK00911.1"/>
    <property type="match status" value="1"/>
</dbReference>
<dbReference type="InterPro" id="IPR042096">
    <property type="entry name" value="Dihydro-acid_dehy_C"/>
</dbReference>
<evidence type="ECO:0000256" key="5">
    <source>
        <dbReference type="ARBA" id="ARBA00022723"/>
    </source>
</evidence>
<comment type="subunit">
    <text evidence="15">Homodimer.</text>
</comment>
<keyword evidence="9 15" id="KW-0456">Lyase</keyword>
<comment type="cofactor">
    <cofactor evidence="1 15">
        <name>Mg(2+)</name>
        <dbReference type="ChEBI" id="CHEBI:18420"/>
    </cofactor>
</comment>
<dbReference type="GO" id="GO:0051537">
    <property type="term" value="F:2 iron, 2 sulfur cluster binding"/>
    <property type="evidence" value="ECO:0007669"/>
    <property type="project" value="UniProtKB-UniRule"/>
</dbReference>
<keyword evidence="3 15" id="KW-0028">Amino-acid biosynthesis</keyword>
<keyword evidence="6 15" id="KW-0460">Magnesium</keyword>
<dbReference type="HAMAP" id="MF_00012">
    <property type="entry name" value="IlvD"/>
    <property type="match status" value="1"/>
</dbReference>
<comment type="function">
    <text evidence="15">Functions in the biosynthesis of branched-chain amino acids. Catalyzes the dehydration of (2R,3R)-2,3-dihydroxy-3-methylpentanoate (2,3-dihydroxy-3-methylvalerate) into 2-oxo-3-methylpentanoate (2-oxo-3-methylvalerate) and of (2R)-2,3-dihydroxy-3-methylbutanoate (2,3-dihydroxyisovalerate) into 2-oxo-3-methylbutanoate (2-oxoisovalerate), the penultimate precursor to L-isoleucine and L-valine, respectively.</text>
</comment>
<dbReference type="InterPro" id="IPR000581">
    <property type="entry name" value="ILV_EDD_N"/>
</dbReference>
<proteinExistence type="inferred from homology"/>
<dbReference type="Pfam" id="PF24877">
    <property type="entry name" value="ILV_EDD_C"/>
    <property type="match status" value="1"/>
</dbReference>
<dbReference type="InterPro" id="IPR056740">
    <property type="entry name" value="ILV_EDD_C"/>
</dbReference>
<comment type="pathway">
    <text evidence="12 15">Amino-acid biosynthesis; L-valine biosynthesis; L-valine from pyruvate: step 3/4.</text>
</comment>
<keyword evidence="7 15" id="KW-0408">Iron</keyword>
<evidence type="ECO:0000259" key="18">
    <source>
        <dbReference type="Pfam" id="PF24877"/>
    </source>
</evidence>
<comment type="caution">
    <text evidence="15">Lacks conserved residue(s) required for the propagation of feature annotation.</text>
</comment>
<comment type="cofactor">
    <cofactor evidence="15">
        <name>[2Fe-2S] cluster</name>
        <dbReference type="ChEBI" id="CHEBI:190135"/>
    </cofactor>
    <text evidence="15">Binds 1 [2Fe-2S] cluster per subunit. This cluster acts as a Lewis acid cofactor.</text>
</comment>
<evidence type="ECO:0000256" key="1">
    <source>
        <dbReference type="ARBA" id="ARBA00001946"/>
    </source>
</evidence>
<dbReference type="InterPro" id="IPR020558">
    <property type="entry name" value="DiOHA_6PGluconate_deHydtase_CS"/>
</dbReference>
<evidence type="ECO:0000256" key="10">
    <source>
        <dbReference type="ARBA" id="ARBA00023304"/>
    </source>
</evidence>
<comment type="catalytic activity">
    <reaction evidence="11">
        <text>(2R)-2,3-dihydroxy-3-methylbutanoate = 3-methyl-2-oxobutanoate + H2O</text>
        <dbReference type="Rhea" id="RHEA:24809"/>
        <dbReference type="ChEBI" id="CHEBI:11851"/>
        <dbReference type="ChEBI" id="CHEBI:15377"/>
        <dbReference type="ChEBI" id="CHEBI:49072"/>
        <dbReference type="EC" id="4.2.1.9"/>
    </reaction>
    <physiologicalReaction direction="left-to-right" evidence="11">
        <dbReference type="Rhea" id="RHEA:24810"/>
    </physiologicalReaction>
</comment>
<dbReference type="RefSeq" id="WP_271186157.1">
    <property type="nucleotide sequence ID" value="NZ_BSFE01000003.1"/>
</dbReference>
<evidence type="ECO:0000256" key="7">
    <source>
        <dbReference type="ARBA" id="ARBA00023004"/>
    </source>
</evidence>
<keyword evidence="20" id="KW-1185">Reference proteome</keyword>
<feature type="domain" description="Dihydroxy-acid/6-phosphogluconate dehydratase C-terminal" evidence="18">
    <location>
        <begin position="365"/>
        <end position="550"/>
    </location>
</feature>
<accession>A0A9W6MN40</accession>
<comment type="caution">
    <text evidence="19">The sequence shown here is derived from an EMBL/GenBank/DDBJ whole genome shotgun (WGS) entry which is preliminary data.</text>
</comment>
<evidence type="ECO:0000256" key="11">
    <source>
        <dbReference type="ARBA" id="ARBA00029304"/>
    </source>
</evidence>
<evidence type="ECO:0000256" key="15">
    <source>
        <dbReference type="HAMAP-Rule" id="MF_00012"/>
    </source>
</evidence>
<organism evidence="19 20">
    <name type="scientific">Maricaulis virginensis</name>
    <dbReference type="NCBI Taxonomy" id="144022"/>
    <lineage>
        <taxon>Bacteria</taxon>
        <taxon>Pseudomonadati</taxon>
        <taxon>Pseudomonadota</taxon>
        <taxon>Alphaproteobacteria</taxon>
        <taxon>Maricaulales</taxon>
        <taxon>Maricaulaceae</taxon>
        <taxon>Maricaulis</taxon>
    </lineage>
</organism>
<dbReference type="GO" id="GO:0004160">
    <property type="term" value="F:dihydroxy-acid dehydratase activity"/>
    <property type="evidence" value="ECO:0007669"/>
    <property type="project" value="UniProtKB-UniRule"/>
</dbReference>
<comment type="catalytic activity">
    <reaction evidence="15">
        <text>(2R,3R)-2,3-dihydroxy-3-methylpentanoate = (S)-3-methyl-2-oxopentanoate + H2O</text>
        <dbReference type="Rhea" id="RHEA:27694"/>
        <dbReference type="ChEBI" id="CHEBI:15377"/>
        <dbReference type="ChEBI" id="CHEBI:35146"/>
        <dbReference type="ChEBI" id="CHEBI:49258"/>
        <dbReference type="EC" id="4.2.1.9"/>
    </reaction>
</comment>
<dbReference type="GO" id="GO:0009097">
    <property type="term" value="P:isoleucine biosynthetic process"/>
    <property type="evidence" value="ECO:0007669"/>
    <property type="project" value="UniProtKB-UniRule"/>
</dbReference>
<evidence type="ECO:0000259" key="17">
    <source>
        <dbReference type="Pfam" id="PF00920"/>
    </source>
</evidence>
<dbReference type="EC" id="4.2.1.9" evidence="14 15"/>
<keyword evidence="4 15" id="KW-0001">2Fe-2S</keyword>
<keyword evidence="10 15" id="KW-0100">Branched-chain amino acid biosynthesis</keyword>
<feature type="binding site" description="via carbamate group" evidence="15">
    <location>
        <position position="127"/>
    </location>
    <ligand>
        <name>Mg(2+)</name>
        <dbReference type="ChEBI" id="CHEBI:18420"/>
    </ligand>
</feature>
<evidence type="ECO:0000256" key="8">
    <source>
        <dbReference type="ARBA" id="ARBA00023014"/>
    </source>
</evidence>
<evidence type="ECO:0000313" key="20">
    <source>
        <dbReference type="Proteomes" id="UP001143486"/>
    </source>
</evidence>
<dbReference type="AlphaFoldDB" id="A0A9W6MN40"/>
<reference evidence="19" key="1">
    <citation type="journal article" date="2014" name="Int. J. Syst. Evol. Microbiol.">
        <title>Complete genome sequence of Corynebacterium casei LMG S-19264T (=DSM 44701T), isolated from a smear-ripened cheese.</title>
        <authorList>
            <consortium name="US DOE Joint Genome Institute (JGI-PGF)"/>
            <person name="Walter F."/>
            <person name="Albersmeier A."/>
            <person name="Kalinowski J."/>
            <person name="Ruckert C."/>
        </authorList>
    </citation>
    <scope>NUCLEOTIDE SEQUENCE</scope>
    <source>
        <strain evidence="19">VKM B-1513</strain>
    </source>
</reference>
<dbReference type="PANTHER" id="PTHR21000:SF5">
    <property type="entry name" value="DIHYDROXY-ACID DEHYDRATASE, MITOCHONDRIAL"/>
    <property type="match status" value="1"/>
</dbReference>
<dbReference type="PROSITE" id="PS00886">
    <property type="entry name" value="ILVD_EDD_1"/>
    <property type="match status" value="1"/>
</dbReference>
<dbReference type="EMBL" id="BSFE01000003">
    <property type="protein sequence ID" value="GLK51792.1"/>
    <property type="molecule type" value="Genomic_DNA"/>
</dbReference>
<evidence type="ECO:0000256" key="4">
    <source>
        <dbReference type="ARBA" id="ARBA00022714"/>
    </source>
</evidence>
<dbReference type="Proteomes" id="UP001143486">
    <property type="component" value="Unassembled WGS sequence"/>
</dbReference>
<comment type="similarity">
    <text evidence="2 15">Belongs to the IlvD/Edd family.</text>
</comment>
<sequence>MTQSSKKTSDAITKGPARAAARAMLRATGMQDADFDKPMIGVVNTWTTVTPCNMHLADLAIPVREAVSEAGGFPVDFNTVVVSDGISMGSEGMRASLISRETIADSIELAVRGHCLDGVVILVGCDKTIPAAAMALARMDVPGCILYGGTIMPGRLGEKDLSVQDVFEAIGAHAAGTLDDEGLKSVEKAACPGAGACGGQFTANTMATILSVMGLSPMGVNDIPAPHPDKPAAAARCGKLVVELAKSGTRPRQFVSQASLRNAAIAASASGGSTNAILHLAAIAAEAGEPFSIDIFDEVSGIAPVITDLKPGGRFLAHHMFLAGGTRLFARRLVEAGLLADTPTVTGRSLHAEAADAVESKNQRVIKTVADPVKPDGGFRILYGELAPEGAVLKTSGHSRTAMEGPARVFESEEAAFAEIENNNVKAGDIIIIRNEGPKGGPGMREMLGVTAALVGQGLSEDVALITDGRFSGASKGFVIGHVSPEAAAGGPIGLIENGDIVRIDVGGRRIDVDADLAARRKDWVRSEPKSVGGVFAKYAALVSSASRGAVTIPAGPDAPAAPQSTDNATSKQEITA</sequence>
<name>A0A9W6MN40_9PROT</name>
<evidence type="ECO:0000256" key="9">
    <source>
        <dbReference type="ARBA" id="ARBA00023239"/>
    </source>
</evidence>
<keyword evidence="8 15" id="KW-0411">Iron-sulfur</keyword>
<evidence type="ECO:0000256" key="13">
    <source>
        <dbReference type="ARBA" id="ARBA00029437"/>
    </source>
</evidence>
<dbReference type="PROSITE" id="PS00887">
    <property type="entry name" value="ILVD_EDD_2"/>
    <property type="match status" value="1"/>
</dbReference>
<gene>
    <name evidence="15 19" type="primary">ilvD</name>
    <name evidence="19" type="ORF">GCM10017621_13000</name>
</gene>
<evidence type="ECO:0000256" key="6">
    <source>
        <dbReference type="ARBA" id="ARBA00022842"/>
    </source>
</evidence>
<dbReference type="SUPFAM" id="SSF52016">
    <property type="entry name" value="LeuD/IlvD-like"/>
    <property type="match status" value="1"/>
</dbReference>
<evidence type="ECO:0000313" key="19">
    <source>
        <dbReference type="EMBL" id="GLK51792.1"/>
    </source>
</evidence>
<feature type="domain" description="Dihydroxy-acid/6-phosphogluconate dehydratase N-terminal" evidence="17">
    <location>
        <begin position="37"/>
        <end position="351"/>
    </location>
</feature>
<dbReference type="InterPro" id="IPR037237">
    <property type="entry name" value="IlvD/EDD_N"/>
</dbReference>
<dbReference type="GO" id="GO:0000287">
    <property type="term" value="F:magnesium ion binding"/>
    <property type="evidence" value="ECO:0007669"/>
    <property type="project" value="UniProtKB-UniRule"/>
</dbReference>
<evidence type="ECO:0000256" key="16">
    <source>
        <dbReference type="SAM" id="MobiDB-lite"/>
    </source>
</evidence>
<evidence type="ECO:0000256" key="14">
    <source>
        <dbReference type="ARBA" id="ARBA00029490"/>
    </source>
</evidence>
<dbReference type="SUPFAM" id="SSF143975">
    <property type="entry name" value="IlvD/EDD N-terminal domain-like"/>
    <property type="match status" value="1"/>
</dbReference>
<comment type="pathway">
    <text evidence="13 15">Amino-acid biosynthesis; L-isoleucine biosynthesis; L-isoleucine from 2-oxobutanoate: step 3/4.</text>
</comment>
<evidence type="ECO:0000256" key="3">
    <source>
        <dbReference type="ARBA" id="ARBA00022605"/>
    </source>
</evidence>
<evidence type="ECO:0000256" key="2">
    <source>
        <dbReference type="ARBA" id="ARBA00006486"/>
    </source>
</evidence>
<dbReference type="FunFam" id="3.50.30.80:FF:000001">
    <property type="entry name" value="Dihydroxy-acid dehydratase"/>
    <property type="match status" value="1"/>
</dbReference>
<feature type="binding site" evidence="15">
    <location>
        <position position="84"/>
    </location>
    <ligand>
        <name>Mg(2+)</name>
        <dbReference type="ChEBI" id="CHEBI:18420"/>
    </ligand>
</feature>